<evidence type="ECO:0000313" key="1">
    <source>
        <dbReference type="EMBL" id="KAJ4447011.1"/>
    </source>
</evidence>
<gene>
    <name evidence="1" type="ORF">ANN_08999</name>
</gene>
<accession>A0ABQ8TK62</accession>
<evidence type="ECO:0000313" key="2">
    <source>
        <dbReference type="Proteomes" id="UP001148838"/>
    </source>
</evidence>
<keyword evidence="2" id="KW-1185">Reference proteome</keyword>
<reference evidence="1 2" key="1">
    <citation type="journal article" date="2022" name="Allergy">
        <title>Genome assembly and annotation of Periplaneta americana reveal a comprehensive cockroach allergen profile.</title>
        <authorList>
            <person name="Wang L."/>
            <person name="Xiong Q."/>
            <person name="Saelim N."/>
            <person name="Wang L."/>
            <person name="Nong W."/>
            <person name="Wan A.T."/>
            <person name="Shi M."/>
            <person name="Liu X."/>
            <person name="Cao Q."/>
            <person name="Hui J.H.L."/>
            <person name="Sookrung N."/>
            <person name="Leung T.F."/>
            <person name="Tungtrongchitr A."/>
            <person name="Tsui S.K.W."/>
        </authorList>
    </citation>
    <scope>NUCLEOTIDE SEQUENCE [LARGE SCALE GENOMIC DNA]</scope>
    <source>
        <strain evidence="1">PWHHKU_190912</strain>
    </source>
</reference>
<comment type="caution">
    <text evidence="1">The sequence shown here is derived from an EMBL/GenBank/DDBJ whole genome shotgun (WGS) entry which is preliminary data.</text>
</comment>
<dbReference type="Proteomes" id="UP001148838">
    <property type="component" value="Unassembled WGS sequence"/>
</dbReference>
<protein>
    <submittedName>
        <fullName evidence="1">Uncharacterized protein</fullName>
    </submittedName>
</protein>
<proteinExistence type="predicted"/>
<dbReference type="EMBL" id="JAJSOF020000005">
    <property type="protein sequence ID" value="KAJ4447011.1"/>
    <property type="molecule type" value="Genomic_DNA"/>
</dbReference>
<organism evidence="1 2">
    <name type="scientific">Periplaneta americana</name>
    <name type="common">American cockroach</name>
    <name type="synonym">Blatta americana</name>
    <dbReference type="NCBI Taxonomy" id="6978"/>
    <lineage>
        <taxon>Eukaryota</taxon>
        <taxon>Metazoa</taxon>
        <taxon>Ecdysozoa</taxon>
        <taxon>Arthropoda</taxon>
        <taxon>Hexapoda</taxon>
        <taxon>Insecta</taxon>
        <taxon>Pterygota</taxon>
        <taxon>Neoptera</taxon>
        <taxon>Polyneoptera</taxon>
        <taxon>Dictyoptera</taxon>
        <taxon>Blattodea</taxon>
        <taxon>Blattoidea</taxon>
        <taxon>Blattidae</taxon>
        <taxon>Blattinae</taxon>
        <taxon>Periplaneta</taxon>
    </lineage>
</organism>
<name>A0ABQ8TK62_PERAM</name>
<sequence>MTGLCEGGNEPPDSLKAIFKRKKEAFNRKRSIFCGSLEEELRKRLVKCFVWSVALYGVETWALRRSEEKRLEAFDNMWIWRRIERVK</sequence>